<dbReference type="GO" id="GO:0005634">
    <property type="term" value="C:nucleus"/>
    <property type="evidence" value="ECO:0007669"/>
    <property type="project" value="TreeGrafter"/>
</dbReference>
<sequence>MATPLRLPAHADIHEFGVMYTKSVKKKAKDWHDGYLKWHTFNYRAILYDDQRKPVANEFFPNKNISSNSELEFSSAIVQIGDQLETIQANLEHIYRTTAQKSGPEVDRQPDSRTLTVVQTPTTKSRTMTMTSSTPRVSRLEQKRIYPVPASRVRRTIVMPSTAPETSKKPLEEGLHTNPRIRTKLITPQVARQVHYPTPGARSGADSAGPGWFARQDQVILPKDDSETDPPVPDAILATRRKAKRPETPTEKGSLNERPRLKRKRQSEKRTMSHDVPDQVPEVVVEIENTSAPLESVLESTTNRAVLNTNEEHDTVSESRKESKLDPTRTTNKPKRRELLAAKRHRTGSAEVLRGQSETSGTVSGLQRKQCEVSERVPEALAVGHVVHANDIAIYDIDTSRWVPEQTTKNENLITTCSRLALDENSQTHTQIGSENLGIATVVSSGMGSLSSDKKAKQQAQITLSEPGPIQKETPSNAIDRTAATRQDERRLRDVDQRSFMSNAPAYDHQSDGNARGLIQDDDTFVPCGAGRIQPKKIGACAEVSHLSSTTKLQLKSEKLSNLIEQFPQSPAMRPNNSSFSPTKIVSQQTPPESPLFLPDFGASQEVNQGTQPGLFTQMASKAAQDIARHSSINKLVPNRAKQKKPFRKGPTMRQIPTNALRAGNARSEEGSTTLAKTSNSAQSNQELTSTTHHSLPPTPVEIATAEIDSIFDDESSNRVKDTLKTGVVLQDVLAKRVSRVLRESKQYFNTKSNDTVMTTEHLNNDYDAEPNYKIATQINSRAPDFMSAKSYQGGAKLQLDKPIAAVGMSAREIAALDLLTQLSCETAQQVVRDQEFSSQ</sequence>
<accession>R4XK57</accession>
<dbReference type="InterPro" id="IPR018838">
    <property type="entry name" value="ZGRF1-like_N"/>
</dbReference>
<dbReference type="EMBL" id="CAHR02000321">
    <property type="protein sequence ID" value="CCG84834.1"/>
    <property type="molecule type" value="Genomic_DNA"/>
</dbReference>
<dbReference type="InterPro" id="IPR052800">
    <property type="entry name" value="DNA_Repair_Helicase_ZGRF1"/>
</dbReference>
<evidence type="ECO:0000313" key="4">
    <source>
        <dbReference type="Proteomes" id="UP000013776"/>
    </source>
</evidence>
<name>R4XK57_TAPDE</name>
<organism evidence="3 4">
    <name type="scientific">Taphrina deformans (strain PYCC 5710 / ATCC 11124 / CBS 356.35 / IMI 108563 / JCM 9778 / NBRC 8474)</name>
    <name type="common">Peach leaf curl fungus</name>
    <name type="synonym">Lalaria deformans</name>
    <dbReference type="NCBI Taxonomy" id="1097556"/>
    <lineage>
        <taxon>Eukaryota</taxon>
        <taxon>Fungi</taxon>
        <taxon>Dikarya</taxon>
        <taxon>Ascomycota</taxon>
        <taxon>Taphrinomycotina</taxon>
        <taxon>Taphrinomycetes</taxon>
        <taxon>Taphrinales</taxon>
        <taxon>Taphrinaceae</taxon>
        <taxon>Taphrina</taxon>
    </lineage>
</organism>
<dbReference type="VEuPathDB" id="FungiDB:TAPDE_005379"/>
<dbReference type="eggNOG" id="ENOG502SEDR">
    <property type="taxonomic scope" value="Eukaryota"/>
</dbReference>
<dbReference type="Proteomes" id="UP000013776">
    <property type="component" value="Unassembled WGS sequence"/>
</dbReference>
<dbReference type="PANTHER" id="PTHR28535:SF1">
    <property type="entry name" value="PROTEIN ZGRF1"/>
    <property type="match status" value="1"/>
</dbReference>
<feature type="compositionally biased region" description="Basic and acidic residues" evidence="1">
    <location>
        <begin position="245"/>
        <end position="259"/>
    </location>
</feature>
<feature type="domain" description="5'-3' DNA helicase ZGRF1-like N-terminal" evidence="2">
    <location>
        <begin position="13"/>
        <end position="90"/>
    </location>
</feature>
<feature type="region of interest" description="Disordered" evidence="1">
    <location>
        <begin position="640"/>
        <end position="698"/>
    </location>
</feature>
<dbReference type="OrthoDB" id="6513042at2759"/>
<feature type="region of interest" description="Disordered" evidence="1">
    <location>
        <begin position="466"/>
        <end position="486"/>
    </location>
</feature>
<feature type="region of interest" description="Disordered" evidence="1">
    <location>
        <begin position="345"/>
        <end position="367"/>
    </location>
</feature>
<dbReference type="PANTHER" id="PTHR28535">
    <property type="entry name" value="ZINC FINGER GRF-TYPE CONTAINING 1"/>
    <property type="match status" value="1"/>
</dbReference>
<proteinExistence type="predicted"/>
<feature type="region of interest" description="Disordered" evidence="1">
    <location>
        <begin position="308"/>
        <end position="332"/>
    </location>
</feature>
<dbReference type="GO" id="GO:0035861">
    <property type="term" value="C:site of double-strand break"/>
    <property type="evidence" value="ECO:0007669"/>
    <property type="project" value="TreeGrafter"/>
</dbReference>
<feature type="compositionally biased region" description="Polar residues" evidence="1">
    <location>
        <begin position="356"/>
        <end position="367"/>
    </location>
</feature>
<gene>
    <name evidence="3" type="ORF">TAPDE_005379</name>
</gene>
<keyword evidence="4" id="KW-1185">Reference proteome</keyword>
<dbReference type="Pfam" id="PF10382">
    <property type="entry name" value="ZGRF1-like_N"/>
    <property type="match status" value="1"/>
</dbReference>
<comment type="caution">
    <text evidence="3">The sequence shown here is derived from an EMBL/GenBank/DDBJ whole genome shotgun (WGS) entry which is preliminary data.</text>
</comment>
<evidence type="ECO:0000256" key="1">
    <source>
        <dbReference type="SAM" id="MobiDB-lite"/>
    </source>
</evidence>
<feature type="compositionally biased region" description="Polar residues" evidence="1">
    <location>
        <begin position="671"/>
        <end position="687"/>
    </location>
</feature>
<dbReference type="GO" id="GO:0006302">
    <property type="term" value="P:double-strand break repair"/>
    <property type="evidence" value="ECO:0007669"/>
    <property type="project" value="TreeGrafter"/>
</dbReference>
<feature type="region of interest" description="Disordered" evidence="1">
    <location>
        <begin position="221"/>
        <end position="276"/>
    </location>
</feature>
<feature type="compositionally biased region" description="Basic and acidic residues" evidence="1">
    <location>
        <begin position="310"/>
        <end position="327"/>
    </location>
</feature>
<evidence type="ECO:0000313" key="3">
    <source>
        <dbReference type="EMBL" id="CCG84834.1"/>
    </source>
</evidence>
<reference evidence="3 4" key="1">
    <citation type="journal article" date="2013" name="MBio">
        <title>Genome sequencing of the plant pathogen Taphrina deformans, the causal agent of peach leaf curl.</title>
        <authorList>
            <person name="Cisse O.H."/>
            <person name="Almeida J.M.G.C.F."/>
            <person name="Fonseca A."/>
            <person name="Kumar A.A."/>
            <person name="Salojaervi J."/>
            <person name="Overmyer K."/>
            <person name="Hauser P.M."/>
            <person name="Pagni M."/>
        </authorList>
    </citation>
    <scope>NUCLEOTIDE SEQUENCE [LARGE SCALE GENOMIC DNA]</scope>
    <source>
        <strain evidence="4">PYCC 5710 / ATCC 11124 / CBS 356.35 / IMI 108563 / JCM 9778 / NBRC 8474</strain>
    </source>
</reference>
<dbReference type="AlphaFoldDB" id="R4XK57"/>
<protein>
    <recommendedName>
        <fullName evidence="2">5'-3' DNA helicase ZGRF1-like N-terminal domain-containing protein</fullName>
    </recommendedName>
</protein>
<dbReference type="STRING" id="1097556.R4XK57"/>
<evidence type="ECO:0000259" key="2">
    <source>
        <dbReference type="Pfam" id="PF10382"/>
    </source>
</evidence>